<dbReference type="Gene3D" id="3.10.580.10">
    <property type="entry name" value="CBS-domain"/>
    <property type="match status" value="1"/>
</dbReference>
<evidence type="ECO:0000259" key="3">
    <source>
        <dbReference type="PROSITE" id="PS51371"/>
    </source>
</evidence>
<dbReference type="PANTHER" id="PTHR48108">
    <property type="entry name" value="CBS DOMAIN-CONTAINING PROTEIN CBSX2, CHLOROPLASTIC"/>
    <property type="match status" value="1"/>
</dbReference>
<gene>
    <name evidence="4" type="ORF">EDD57_1524</name>
</gene>
<proteinExistence type="predicted"/>
<dbReference type="InterPro" id="IPR000644">
    <property type="entry name" value="CBS_dom"/>
</dbReference>
<dbReference type="AlphaFoldDB" id="A0A4R2RKC3"/>
<sequence>MKGNAETLLFSKEVAPFIIPKEQVTVVKPDWTLDRALLVLTRRGQNSVPVINDENQIEGVISKTNILDHLYELSREKENELDFSKLNQFKVHEAMDLNHSGILSNSIFSFAFEILVNRSYIPIIDIRNQFLGILTRRVMMEKVIEYFHGEYLQTLADPV</sequence>
<dbReference type="RefSeq" id="WP_131849831.1">
    <property type="nucleotide sequence ID" value="NZ_SLXV01000052.1"/>
</dbReference>
<feature type="domain" description="CBS" evidence="3">
    <location>
        <begin position="18"/>
        <end position="81"/>
    </location>
</feature>
<dbReference type="InterPro" id="IPR046342">
    <property type="entry name" value="CBS_dom_sf"/>
</dbReference>
<keyword evidence="2" id="KW-0129">CBS domain</keyword>
<keyword evidence="5" id="KW-1185">Reference proteome</keyword>
<protein>
    <submittedName>
        <fullName evidence="4">CBS domain protein</fullName>
    </submittedName>
</protein>
<evidence type="ECO:0000256" key="2">
    <source>
        <dbReference type="PROSITE-ProRule" id="PRU00703"/>
    </source>
</evidence>
<evidence type="ECO:0000256" key="1">
    <source>
        <dbReference type="ARBA" id="ARBA00022737"/>
    </source>
</evidence>
<evidence type="ECO:0000313" key="4">
    <source>
        <dbReference type="EMBL" id="TCP62637.1"/>
    </source>
</evidence>
<accession>A0A4R2RKC3</accession>
<dbReference type="SUPFAM" id="SSF54631">
    <property type="entry name" value="CBS-domain pair"/>
    <property type="match status" value="1"/>
</dbReference>
<name>A0A4R2RKC3_9BACL</name>
<dbReference type="EMBL" id="SLXV01000052">
    <property type="protein sequence ID" value="TCP62637.1"/>
    <property type="molecule type" value="Genomic_DNA"/>
</dbReference>
<dbReference type="Pfam" id="PF00571">
    <property type="entry name" value="CBS"/>
    <property type="match status" value="1"/>
</dbReference>
<dbReference type="PANTHER" id="PTHR48108:SF26">
    <property type="entry name" value="CBS DOMAIN-CONTAINING PROTEIN DDB_G0289609"/>
    <property type="match status" value="1"/>
</dbReference>
<reference evidence="4 5" key="1">
    <citation type="submission" date="2019-03" db="EMBL/GenBank/DDBJ databases">
        <title>Genomic Encyclopedia of Type Strains, Phase IV (KMG-IV): sequencing the most valuable type-strain genomes for metagenomic binning, comparative biology and taxonomic classification.</title>
        <authorList>
            <person name="Goeker M."/>
        </authorList>
    </citation>
    <scope>NUCLEOTIDE SEQUENCE [LARGE SCALE GENOMIC DNA]</scope>
    <source>
        <strain evidence="4 5">DSM 46831</strain>
    </source>
</reference>
<comment type="caution">
    <text evidence="4">The sequence shown here is derived from an EMBL/GenBank/DDBJ whole genome shotgun (WGS) entry which is preliminary data.</text>
</comment>
<dbReference type="Proteomes" id="UP000294746">
    <property type="component" value="Unassembled WGS sequence"/>
</dbReference>
<evidence type="ECO:0000313" key="5">
    <source>
        <dbReference type="Proteomes" id="UP000294746"/>
    </source>
</evidence>
<dbReference type="InterPro" id="IPR051462">
    <property type="entry name" value="CBS_domain-containing"/>
</dbReference>
<keyword evidence="1" id="KW-0677">Repeat</keyword>
<dbReference type="OrthoDB" id="2375431at2"/>
<dbReference type="PROSITE" id="PS51371">
    <property type="entry name" value="CBS"/>
    <property type="match status" value="1"/>
</dbReference>
<organism evidence="4 5">
    <name type="scientific">Baia soyae</name>
    <dbReference type="NCBI Taxonomy" id="1544746"/>
    <lineage>
        <taxon>Bacteria</taxon>
        <taxon>Bacillati</taxon>
        <taxon>Bacillota</taxon>
        <taxon>Bacilli</taxon>
        <taxon>Bacillales</taxon>
        <taxon>Thermoactinomycetaceae</taxon>
        <taxon>Baia</taxon>
    </lineage>
</organism>